<dbReference type="Pfam" id="PF00126">
    <property type="entry name" value="HTH_1"/>
    <property type="match status" value="1"/>
</dbReference>
<reference evidence="7 8" key="1">
    <citation type="submission" date="2024-02" db="EMBL/GenBank/DDBJ databases">
        <title>The whole genome sequence of Pseudomonas benzopyrenica MLY92.</title>
        <authorList>
            <person name="Liu Y."/>
        </authorList>
    </citation>
    <scope>NUCLEOTIDE SEQUENCE [LARGE SCALE GENOMIC DNA]</scope>
    <source>
        <strain evidence="7 8">MLY92</strain>
    </source>
</reference>
<dbReference type="CDD" id="cd08422">
    <property type="entry name" value="PBP2_CrgA_like"/>
    <property type="match status" value="1"/>
</dbReference>
<evidence type="ECO:0000256" key="2">
    <source>
        <dbReference type="ARBA" id="ARBA00023015"/>
    </source>
</evidence>
<keyword evidence="3" id="KW-0238">DNA-binding</keyword>
<accession>A0ABZ2FP45</accession>
<name>A0ABZ2FP45_9PSED</name>
<feature type="region of interest" description="Disordered" evidence="5">
    <location>
        <begin position="323"/>
        <end position="344"/>
    </location>
</feature>
<protein>
    <submittedName>
        <fullName evidence="7">LysR family transcriptional regulator</fullName>
    </submittedName>
</protein>
<dbReference type="InterPro" id="IPR036390">
    <property type="entry name" value="WH_DNA-bd_sf"/>
</dbReference>
<keyword evidence="2" id="KW-0805">Transcription regulation</keyword>
<dbReference type="EMBL" id="CP145723">
    <property type="protein sequence ID" value="WWM65508.1"/>
    <property type="molecule type" value="Genomic_DNA"/>
</dbReference>
<evidence type="ECO:0000259" key="6">
    <source>
        <dbReference type="PROSITE" id="PS50931"/>
    </source>
</evidence>
<keyword evidence="8" id="KW-1185">Reference proteome</keyword>
<gene>
    <name evidence="7" type="ORF">V6W80_17540</name>
</gene>
<evidence type="ECO:0000256" key="4">
    <source>
        <dbReference type="ARBA" id="ARBA00023163"/>
    </source>
</evidence>
<dbReference type="PANTHER" id="PTHR30537:SF5">
    <property type="entry name" value="HTH-TYPE TRANSCRIPTIONAL ACTIVATOR TTDR-RELATED"/>
    <property type="match status" value="1"/>
</dbReference>
<comment type="similarity">
    <text evidence="1">Belongs to the LysR transcriptional regulatory family.</text>
</comment>
<evidence type="ECO:0000256" key="3">
    <source>
        <dbReference type="ARBA" id="ARBA00023125"/>
    </source>
</evidence>
<evidence type="ECO:0000256" key="1">
    <source>
        <dbReference type="ARBA" id="ARBA00009437"/>
    </source>
</evidence>
<sequence length="344" mass="37764">MRLADRCINSPKNGITCYDLIHMSEPIETAELVAFTKTVEATSLSRAAAELCIPRATVSRRLARLEERLGARLLLRTTRSLVLTEVGEVFYREACIALEAVRLAEQSVRRTDDVVRGDLRVSTPPIPGLGFHAMLCEFAARYPELRVHIHTSNHHVDLLRGDYDVALRASSQLEPGLIARTLLRDRMIAIAAPAYLAARGVPRTHHDLKHHHCLLGFTRGELPDTHWPMTSGSKLHVEGTFFSNDITLLCEAAVAGLGIALLPQDLVARDLERGALQQVLADVVGTELHIALVYPDRTFLPPQVRAFIDAVVAWVPRRRAVEPGAPTSGQLAASRGSRKEGAAS</sequence>
<dbReference type="Proteomes" id="UP001372714">
    <property type="component" value="Chromosome"/>
</dbReference>
<dbReference type="InterPro" id="IPR005119">
    <property type="entry name" value="LysR_subst-bd"/>
</dbReference>
<proteinExistence type="inferred from homology"/>
<dbReference type="SUPFAM" id="SSF46785">
    <property type="entry name" value="Winged helix' DNA-binding domain"/>
    <property type="match status" value="1"/>
</dbReference>
<dbReference type="RefSeq" id="WP_338544957.1">
    <property type="nucleotide sequence ID" value="NZ_CP145723.1"/>
</dbReference>
<dbReference type="InterPro" id="IPR058163">
    <property type="entry name" value="LysR-type_TF_proteobact-type"/>
</dbReference>
<dbReference type="InterPro" id="IPR036388">
    <property type="entry name" value="WH-like_DNA-bd_sf"/>
</dbReference>
<dbReference type="Gene3D" id="1.10.10.10">
    <property type="entry name" value="Winged helix-like DNA-binding domain superfamily/Winged helix DNA-binding domain"/>
    <property type="match status" value="1"/>
</dbReference>
<organism evidence="7 8">
    <name type="scientific">Pseudomonas benzopyrenica</name>
    <dbReference type="NCBI Taxonomy" id="2993566"/>
    <lineage>
        <taxon>Bacteria</taxon>
        <taxon>Pseudomonadati</taxon>
        <taxon>Pseudomonadota</taxon>
        <taxon>Gammaproteobacteria</taxon>
        <taxon>Pseudomonadales</taxon>
        <taxon>Pseudomonadaceae</taxon>
        <taxon>Pseudomonas</taxon>
    </lineage>
</organism>
<dbReference type="Pfam" id="PF03466">
    <property type="entry name" value="LysR_substrate"/>
    <property type="match status" value="1"/>
</dbReference>
<evidence type="ECO:0000313" key="8">
    <source>
        <dbReference type="Proteomes" id="UP001372714"/>
    </source>
</evidence>
<dbReference type="SUPFAM" id="SSF53850">
    <property type="entry name" value="Periplasmic binding protein-like II"/>
    <property type="match status" value="1"/>
</dbReference>
<dbReference type="PROSITE" id="PS50931">
    <property type="entry name" value="HTH_LYSR"/>
    <property type="match status" value="1"/>
</dbReference>
<keyword evidence="4" id="KW-0804">Transcription</keyword>
<feature type="domain" description="HTH lysR-type" evidence="6">
    <location>
        <begin position="27"/>
        <end position="84"/>
    </location>
</feature>
<evidence type="ECO:0000313" key="7">
    <source>
        <dbReference type="EMBL" id="WWM65508.1"/>
    </source>
</evidence>
<dbReference type="InterPro" id="IPR000847">
    <property type="entry name" value="LysR_HTH_N"/>
</dbReference>
<dbReference type="PANTHER" id="PTHR30537">
    <property type="entry name" value="HTH-TYPE TRANSCRIPTIONAL REGULATOR"/>
    <property type="match status" value="1"/>
</dbReference>
<dbReference type="Gene3D" id="3.40.190.290">
    <property type="match status" value="1"/>
</dbReference>
<evidence type="ECO:0000256" key="5">
    <source>
        <dbReference type="SAM" id="MobiDB-lite"/>
    </source>
</evidence>